<gene>
    <name evidence="2" type="ORF">Pme01_38800</name>
</gene>
<keyword evidence="1" id="KW-0812">Transmembrane</keyword>
<feature type="transmembrane region" description="Helical" evidence="1">
    <location>
        <begin position="25"/>
        <end position="46"/>
    </location>
</feature>
<dbReference type="EMBL" id="BOON01000035">
    <property type="protein sequence ID" value="GII24283.1"/>
    <property type="molecule type" value="Genomic_DNA"/>
</dbReference>
<dbReference type="AlphaFoldDB" id="A0A8J3TD79"/>
<comment type="caution">
    <text evidence="2">The sequence shown here is derived from an EMBL/GenBank/DDBJ whole genome shotgun (WGS) entry which is preliminary data.</text>
</comment>
<dbReference type="Proteomes" id="UP000599074">
    <property type="component" value="Unassembled WGS sequence"/>
</dbReference>
<keyword evidence="1" id="KW-0472">Membrane</keyword>
<evidence type="ECO:0000256" key="1">
    <source>
        <dbReference type="SAM" id="Phobius"/>
    </source>
</evidence>
<name>A0A8J3TD79_9ACTN</name>
<evidence type="ECO:0000313" key="2">
    <source>
        <dbReference type="EMBL" id="GII24283.1"/>
    </source>
</evidence>
<organism evidence="2 3">
    <name type="scientific">Planosporangium mesophilum</name>
    <dbReference type="NCBI Taxonomy" id="689768"/>
    <lineage>
        <taxon>Bacteria</taxon>
        <taxon>Bacillati</taxon>
        <taxon>Actinomycetota</taxon>
        <taxon>Actinomycetes</taxon>
        <taxon>Micromonosporales</taxon>
        <taxon>Micromonosporaceae</taxon>
        <taxon>Planosporangium</taxon>
    </lineage>
</organism>
<sequence length="226" mass="25786">MLAPAPYPGSVYLAEAPKITDWMQAWGSIASLIISTGALVFTGLLLRHEIRIRREEETAASANQARLVFTRITETSSDGRYLQIGWEVVNFSSEPVMDVRVRASKTGRRGTAFSQWTKADEIVKVRREGSCLIPYPGYPSDFGVALEVHFVDANGLEWSRTNRERPVRRFVWVTPADDEDLLLPDIGRNPLARLVIRLIHILRAAKVRRRWRKRGMEVKIASPRFW</sequence>
<evidence type="ECO:0000313" key="3">
    <source>
        <dbReference type="Proteomes" id="UP000599074"/>
    </source>
</evidence>
<accession>A0A8J3TD79</accession>
<keyword evidence="3" id="KW-1185">Reference proteome</keyword>
<proteinExistence type="predicted"/>
<protein>
    <submittedName>
        <fullName evidence="2">Uncharacterized protein</fullName>
    </submittedName>
</protein>
<keyword evidence="1" id="KW-1133">Transmembrane helix</keyword>
<reference evidence="2" key="1">
    <citation type="submission" date="2021-01" db="EMBL/GenBank/DDBJ databases">
        <title>Whole genome shotgun sequence of Planosporangium mesophilum NBRC 109066.</title>
        <authorList>
            <person name="Komaki H."/>
            <person name="Tamura T."/>
        </authorList>
    </citation>
    <scope>NUCLEOTIDE SEQUENCE</scope>
    <source>
        <strain evidence="2">NBRC 109066</strain>
    </source>
</reference>